<reference evidence="3" key="1">
    <citation type="journal article" date="2021" name="PeerJ">
        <title>Extensive microbial diversity within the chicken gut microbiome revealed by metagenomics and culture.</title>
        <authorList>
            <person name="Gilroy R."/>
            <person name="Ravi A."/>
            <person name="Getino M."/>
            <person name="Pursley I."/>
            <person name="Horton D.L."/>
            <person name="Alikhan N.F."/>
            <person name="Baker D."/>
            <person name="Gharbi K."/>
            <person name="Hall N."/>
            <person name="Watson M."/>
            <person name="Adriaenssens E.M."/>
            <person name="Foster-Nyarko E."/>
            <person name="Jarju S."/>
            <person name="Secka A."/>
            <person name="Antonio M."/>
            <person name="Oren A."/>
            <person name="Chaudhuri R.R."/>
            <person name="La Ragione R."/>
            <person name="Hildebrand F."/>
            <person name="Pallen M.J."/>
        </authorList>
    </citation>
    <scope>NUCLEOTIDE SEQUENCE</scope>
    <source>
        <strain evidence="3">ChiBcec6-4105</strain>
    </source>
</reference>
<name>A0A9D2QSG5_9FIRM</name>
<evidence type="ECO:0000259" key="2">
    <source>
        <dbReference type="Pfam" id="PF20434"/>
    </source>
</evidence>
<dbReference type="SUPFAM" id="SSF53474">
    <property type="entry name" value="alpha/beta-Hydrolases"/>
    <property type="match status" value="1"/>
</dbReference>
<organism evidence="3 4">
    <name type="scientific">Candidatus Blautia avicola</name>
    <dbReference type="NCBI Taxonomy" id="2838483"/>
    <lineage>
        <taxon>Bacteria</taxon>
        <taxon>Bacillati</taxon>
        <taxon>Bacillota</taxon>
        <taxon>Clostridia</taxon>
        <taxon>Lachnospirales</taxon>
        <taxon>Lachnospiraceae</taxon>
        <taxon>Blautia</taxon>
    </lineage>
</organism>
<comment type="caution">
    <text evidence="3">The sequence shown here is derived from an EMBL/GenBank/DDBJ whole genome shotgun (WGS) entry which is preliminary data.</text>
</comment>
<dbReference type="InterPro" id="IPR029058">
    <property type="entry name" value="AB_hydrolase_fold"/>
</dbReference>
<evidence type="ECO:0000256" key="1">
    <source>
        <dbReference type="ARBA" id="ARBA00022801"/>
    </source>
</evidence>
<proteinExistence type="predicted"/>
<dbReference type="InterPro" id="IPR049492">
    <property type="entry name" value="BD-FAE-like_dom"/>
</dbReference>
<sequence length="306" mass="34828">MNKKYDPLLHEDDYDSLMDMQSEVMEWWYEMYDELEPVFLWENGCPNFHEEYGQRQPSLAFLPYHGETPPKGVVLVSAGGGFTYKSHHEGNCVAARFAQDGYLGAVLDYRVRPYTQYDILNDVRRAVRLLKSLAPSYGYPKDNIALLGFSAGGQVSLLGGTHFDDGNPNSPDPVERFSSRPGAVVSCYSSISWTLFAPDKNMDELGSISSFEDRLFFSSEHNLSADTPPIFIWTSRQDLVLDPRFSLNLAIRLYEHNLPFELHVYDEGAHGIGLADDTNILKEYSSHHLNTWVSLCSEWLDEKFSR</sequence>
<protein>
    <submittedName>
        <fullName evidence="3">Alpha/beta hydrolase</fullName>
    </submittedName>
</protein>
<accession>A0A9D2QSG5</accession>
<dbReference type="Proteomes" id="UP000823892">
    <property type="component" value="Unassembled WGS sequence"/>
</dbReference>
<dbReference type="GO" id="GO:0016787">
    <property type="term" value="F:hydrolase activity"/>
    <property type="evidence" value="ECO:0007669"/>
    <property type="project" value="UniProtKB-KW"/>
</dbReference>
<dbReference type="PANTHER" id="PTHR48081:SF6">
    <property type="entry name" value="PEPTIDASE S9 PROLYL OLIGOPEPTIDASE CATALYTIC DOMAIN-CONTAINING PROTEIN"/>
    <property type="match status" value="1"/>
</dbReference>
<dbReference type="InterPro" id="IPR050300">
    <property type="entry name" value="GDXG_lipolytic_enzyme"/>
</dbReference>
<dbReference type="PANTHER" id="PTHR48081">
    <property type="entry name" value="AB HYDROLASE SUPERFAMILY PROTEIN C4A8.06C"/>
    <property type="match status" value="1"/>
</dbReference>
<keyword evidence="1 3" id="KW-0378">Hydrolase</keyword>
<reference evidence="3" key="2">
    <citation type="submission" date="2021-04" db="EMBL/GenBank/DDBJ databases">
        <authorList>
            <person name="Gilroy R."/>
        </authorList>
    </citation>
    <scope>NUCLEOTIDE SEQUENCE</scope>
    <source>
        <strain evidence="3">ChiBcec6-4105</strain>
    </source>
</reference>
<dbReference type="AlphaFoldDB" id="A0A9D2QSG5"/>
<dbReference type="EMBL" id="DWUY01000158">
    <property type="protein sequence ID" value="HJD28725.1"/>
    <property type="molecule type" value="Genomic_DNA"/>
</dbReference>
<dbReference type="Pfam" id="PF20434">
    <property type="entry name" value="BD-FAE"/>
    <property type="match status" value="1"/>
</dbReference>
<feature type="domain" description="BD-FAE-like" evidence="2">
    <location>
        <begin position="62"/>
        <end position="198"/>
    </location>
</feature>
<dbReference type="Gene3D" id="3.40.50.1820">
    <property type="entry name" value="alpha/beta hydrolase"/>
    <property type="match status" value="1"/>
</dbReference>
<evidence type="ECO:0000313" key="4">
    <source>
        <dbReference type="Proteomes" id="UP000823892"/>
    </source>
</evidence>
<gene>
    <name evidence="3" type="ORF">H9914_07015</name>
</gene>
<evidence type="ECO:0000313" key="3">
    <source>
        <dbReference type="EMBL" id="HJD28725.1"/>
    </source>
</evidence>